<dbReference type="InterPro" id="IPR050111">
    <property type="entry name" value="C-type_lectin/snaclec_domain"/>
</dbReference>
<keyword evidence="3" id="KW-0732">Signal</keyword>
<reference evidence="6" key="1">
    <citation type="submission" date="2025-08" db="UniProtKB">
        <authorList>
            <consortium name="RefSeq"/>
        </authorList>
    </citation>
    <scope>IDENTIFICATION</scope>
    <source>
        <tissue evidence="6">Blood</tissue>
    </source>
</reference>
<dbReference type="SUPFAM" id="SSF56436">
    <property type="entry name" value="C-type lectin-like"/>
    <property type="match status" value="1"/>
</dbReference>
<name>A0ABM4EFF6_9AVES</name>
<dbReference type="InterPro" id="IPR016186">
    <property type="entry name" value="C-type_lectin-like/link_sf"/>
</dbReference>
<sequence length="136" mass="15233">MPPGLLVALALLGAAVAGPPPRYAVVTSRRTYAGAQALCRQTYRGQLASVHSAPANEELRALARTRTRHSLWIGAVTRRAEGRWDSRWEDASPWNYANWAPRQPCRLFPTCATLSPRDGLWRSSLCVRLRPFICQY</sequence>
<evidence type="ECO:0000256" key="1">
    <source>
        <dbReference type="ARBA" id="ARBA00004498"/>
    </source>
</evidence>
<dbReference type="SMART" id="SM00034">
    <property type="entry name" value="CLECT"/>
    <property type="match status" value="1"/>
</dbReference>
<accession>A0ABM4EFF6</accession>
<keyword evidence="2" id="KW-0272">Extracellular matrix</keyword>
<dbReference type="PROSITE" id="PS50041">
    <property type="entry name" value="C_TYPE_LECTIN_2"/>
    <property type="match status" value="1"/>
</dbReference>
<evidence type="ECO:0000256" key="2">
    <source>
        <dbReference type="ARBA" id="ARBA00022530"/>
    </source>
</evidence>
<dbReference type="Gene3D" id="3.10.100.10">
    <property type="entry name" value="Mannose-Binding Protein A, subunit A"/>
    <property type="match status" value="1"/>
</dbReference>
<feature type="chain" id="PRO_5045431765" evidence="3">
    <location>
        <begin position="18"/>
        <end position="136"/>
    </location>
</feature>
<organism evidence="5 6">
    <name type="scientific">Apteryx mantelli</name>
    <name type="common">North Island brown kiwi</name>
    <dbReference type="NCBI Taxonomy" id="2696672"/>
    <lineage>
        <taxon>Eukaryota</taxon>
        <taxon>Metazoa</taxon>
        <taxon>Chordata</taxon>
        <taxon>Craniata</taxon>
        <taxon>Vertebrata</taxon>
        <taxon>Euteleostomi</taxon>
        <taxon>Archelosauria</taxon>
        <taxon>Archosauria</taxon>
        <taxon>Dinosauria</taxon>
        <taxon>Saurischia</taxon>
        <taxon>Theropoda</taxon>
        <taxon>Coelurosauria</taxon>
        <taxon>Aves</taxon>
        <taxon>Palaeognathae</taxon>
        <taxon>Apterygiformes</taxon>
        <taxon>Apterygidae</taxon>
        <taxon>Apteryx</taxon>
    </lineage>
</organism>
<dbReference type="Proteomes" id="UP001652627">
    <property type="component" value="Chromosome 4"/>
</dbReference>
<keyword evidence="5" id="KW-1185">Reference proteome</keyword>
<dbReference type="PANTHER" id="PTHR22803">
    <property type="entry name" value="MANNOSE, PHOSPHOLIPASE, LECTIN RECEPTOR RELATED"/>
    <property type="match status" value="1"/>
</dbReference>
<feature type="signal peptide" evidence="3">
    <location>
        <begin position="1"/>
        <end position="17"/>
    </location>
</feature>
<dbReference type="PRINTS" id="PR00770">
    <property type="entry name" value="EMAJORBASICP"/>
</dbReference>
<dbReference type="InterPro" id="IPR001304">
    <property type="entry name" value="C-type_lectin-like"/>
</dbReference>
<dbReference type="RefSeq" id="XP_067151429.1">
    <property type="nucleotide sequence ID" value="XM_067295328.1"/>
</dbReference>
<evidence type="ECO:0000313" key="5">
    <source>
        <dbReference type="Proteomes" id="UP001652627"/>
    </source>
</evidence>
<evidence type="ECO:0000313" key="6">
    <source>
        <dbReference type="RefSeq" id="XP_067151429.1"/>
    </source>
</evidence>
<protein>
    <submittedName>
        <fullName evidence="6">Bone marrow proteoglycan-like</fullName>
    </submittedName>
</protein>
<dbReference type="InterPro" id="IPR016187">
    <property type="entry name" value="CTDL_fold"/>
</dbReference>
<feature type="domain" description="C-type lectin" evidence="4">
    <location>
        <begin position="23"/>
        <end position="135"/>
    </location>
</feature>
<comment type="subcellular location">
    <subcellularLocation>
        <location evidence="1">Secreted</location>
        <location evidence="1">Extracellular space</location>
        <location evidence="1">Extracellular matrix</location>
    </subcellularLocation>
</comment>
<evidence type="ECO:0000256" key="3">
    <source>
        <dbReference type="SAM" id="SignalP"/>
    </source>
</evidence>
<dbReference type="GeneID" id="136991868"/>
<evidence type="ECO:0000259" key="4">
    <source>
        <dbReference type="PROSITE" id="PS50041"/>
    </source>
</evidence>
<proteinExistence type="predicted"/>
<keyword evidence="2" id="KW-0964">Secreted</keyword>
<dbReference type="Pfam" id="PF00059">
    <property type="entry name" value="Lectin_C"/>
    <property type="match status" value="1"/>
</dbReference>
<dbReference type="InterPro" id="IPR002352">
    <property type="entry name" value="Eosinophil_major_basic"/>
</dbReference>
<gene>
    <name evidence="6" type="primary">LOC136991868</name>
</gene>